<organism evidence="1 2">
    <name type="scientific">Pistacia integerrima</name>
    <dbReference type="NCBI Taxonomy" id="434235"/>
    <lineage>
        <taxon>Eukaryota</taxon>
        <taxon>Viridiplantae</taxon>
        <taxon>Streptophyta</taxon>
        <taxon>Embryophyta</taxon>
        <taxon>Tracheophyta</taxon>
        <taxon>Spermatophyta</taxon>
        <taxon>Magnoliopsida</taxon>
        <taxon>eudicotyledons</taxon>
        <taxon>Gunneridae</taxon>
        <taxon>Pentapetalae</taxon>
        <taxon>rosids</taxon>
        <taxon>malvids</taxon>
        <taxon>Sapindales</taxon>
        <taxon>Anacardiaceae</taxon>
        <taxon>Pistacia</taxon>
    </lineage>
</organism>
<accession>A0ACC0Y6S1</accession>
<protein>
    <submittedName>
        <fullName evidence="1">Uncharacterized protein</fullName>
    </submittedName>
</protein>
<evidence type="ECO:0000313" key="1">
    <source>
        <dbReference type="EMBL" id="KAJ0030304.1"/>
    </source>
</evidence>
<gene>
    <name evidence="1" type="ORF">Pint_14159</name>
</gene>
<proteinExistence type="predicted"/>
<sequence length="246" mass="27126">MPCEKKMDTATTLEEAYKYVRFLQSQVNTLQSMPLESSFALQNEFFSFSAVLRRYHCNMYSLGTGSTTANALSSGAMPSSSNLQAATATSVKPPASFFGLTPMDFSPALAAFFDEEDCNDDQYIEIALERPMNGDHPDDGSNQLEFCISFSSSVPFLQLPNCGLARADTMDSIGSVDNSVPFLPNCGLARADTVDSIATVDSIRTEFSTLLQLLYRRRPHQPLPPLWAFLPQTHDGGVETRTFSRR</sequence>
<keyword evidence="2" id="KW-1185">Reference proteome</keyword>
<reference evidence="2" key="1">
    <citation type="journal article" date="2023" name="G3 (Bethesda)">
        <title>Genome assembly and association tests identify interacting loci associated with vigor, precocity, and sex in interspecific pistachio rootstocks.</title>
        <authorList>
            <person name="Palmer W."/>
            <person name="Jacygrad E."/>
            <person name="Sagayaradj S."/>
            <person name="Cavanaugh K."/>
            <person name="Han R."/>
            <person name="Bertier L."/>
            <person name="Beede B."/>
            <person name="Kafkas S."/>
            <person name="Golino D."/>
            <person name="Preece J."/>
            <person name="Michelmore R."/>
        </authorList>
    </citation>
    <scope>NUCLEOTIDE SEQUENCE [LARGE SCALE GENOMIC DNA]</scope>
</reference>
<comment type="caution">
    <text evidence="1">The sequence shown here is derived from an EMBL/GenBank/DDBJ whole genome shotgun (WGS) entry which is preliminary data.</text>
</comment>
<name>A0ACC0Y6S1_9ROSI</name>
<dbReference type="EMBL" id="CM047743">
    <property type="protein sequence ID" value="KAJ0030304.1"/>
    <property type="molecule type" value="Genomic_DNA"/>
</dbReference>
<dbReference type="Proteomes" id="UP001163603">
    <property type="component" value="Chromosome 8"/>
</dbReference>
<evidence type="ECO:0000313" key="2">
    <source>
        <dbReference type="Proteomes" id="UP001163603"/>
    </source>
</evidence>